<sequence length="185" mass="19501">MRRPGSTVSSLLLLLVVCLFCHAQPINVFGNGASVFNVFSKMKPELRRIPSDTAPIVPRPSIRAPQVTPQVTKGPLAGLRDIIPGARLPHSSSKGPKGPQGKYQTTGPMGARYNLDPAVVPAKALGNNPPGAAPLANSNFATLRNKNGGMGSMEKKASRYLSNPNLPKGSGNRVWSGTFNPADIP</sequence>
<dbReference type="Proteomes" id="UP000226192">
    <property type="component" value="Unassembled WGS sequence"/>
</dbReference>
<keyword evidence="4" id="KW-1185">Reference proteome</keyword>
<evidence type="ECO:0000256" key="1">
    <source>
        <dbReference type="SAM" id="MobiDB-lite"/>
    </source>
</evidence>
<accession>A0A2C5Y5B0</accession>
<proteinExistence type="predicted"/>
<comment type="caution">
    <text evidence="3">The sequence shown here is derived from an EMBL/GenBank/DDBJ whole genome shotgun (WGS) entry which is preliminary data.</text>
</comment>
<dbReference type="OrthoDB" id="10525702at2759"/>
<dbReference type="EMBL" id="NJET01000061">
    <property type="protein sequence ID" value="PHH62866.1"/>
    <property type="molecule type" value="Genomic_DNA"/>
</dbReference>
<reference evidence="3 4" key="1">
    <citation type="submission" date="2017-06" db="EMBL/GenBank/DDBJ databases">
        <title>Ant-infecting Ophiocordyceps genomes reveal a high diversity of potential behavioral manipulation genes and a possible major role for enterotoxins.</title>
        <authorList>
            <person name="De Bekker C."/>
            <person name="Evans H.C."/>
            <person name="Brachmann A."/>
            <person name="Hughes D.P."/>
        </authorList>
    </citation>
    <scope>NUCLEOTIDE SEQUENCE [LARGE SCALE GENOMIC DNA]</scope>
    <source>
        <strain evidence="3 4">Map64</strain>
    </source>
</reference>
<keyword evidence="2" id="KW-0732">Signal</keyword>
<feature type="chain" id="PRO_5013107000" evidence="2">
    <location>
        <begin position="24"/>
        <end position="185"/>
    </location>
</feature>
<evidence type="ECO:0000256" key="2">
    <source>
        <dbReference type="SAM" id="SignalP"/>
    </source>
</evidence>
<dbReference type="AlphaFoldDB" id="A0A2C5Y5B0"/>
<evidence type="ECO:0000313" key="3">
    <source>
        <dbReference type="EMBL" id="PHH62866.1"/>
    </source>
</evidence>
<gene>
    <name evidence="3" type="ORF">CDD81_6584</name>
</gene>
<feature type="region of interest" description="Disordered" evidence="1">
    <location>
        <begin position="82"/>
        <end position="109"/>
    </location>
</feature>
<name>A0A2C5Y5B0_9HYPO</name>
<feature type="signal peptide" evidence="2">
    <location>
        <begin position="1"/>
        <end position="23"/>
    </location>
</feature>
<evidence type="ECO:0000313" key="4">
    <source>
        <dbReference type="Proteomes" id="UP000226192"/>
    </source>
</evidence>
<protein>
    <submittedName>
        <fullName evidence="3">Uncharacterized protein</fullName>
    </submittedName>
</protein>
<feature type="region of interest" description="Disordered" evidence="1">
    <location>
        <begin position="160"/>
        <end position="185"/>
    </location>
</feature>
<organism evidence="3 4">
    <name type="scientific">Ophiocordyceps australis</name>
    <dbReference type="NCBI Taxonomy" id="1399860"/>
    <lineage>
        <taxon>Eukaryota</taxon>
        <taxon>Fungi</taxon>
        <taxon>Dikarya</taxon>
        <taxon>Ascomycota</taxon>
        <taxon>Pezizomycotina</taxon>
        <taxon>Sordariomycetes</taxon>
        <taxon>Hypocreomycetidae</taxon>
        <taxon>Hypocreales</taxon>
        <taxon>Ophiocordycipitaceae</taxon>
        <taxon>Ophiocordyceps</taxon>
    </lineage>
</organism>